<evidence type="ECO:0000256" key="2">
    <source>
        <dbReference type="ARBA" id="ARBA00022679"/>
    </source>
</evidence>
<sequence>MEMEIFAMFFLEEFSRVLDSKRVKFKKIVASVCFSEQEISGGEVLHALLIQHEGRPAIALLPSDRVLDFPAFDRLFGCRYSGVLKDGCCSEVFREADLAHLPIFIDSAVSCETVSIYHESPYFSIEVRLADVLNRLGAMPCPCFAPKKYKVRPRTVSPSWRREGLFNAERVVLGVSLENDKFCGEKLKAQLHWVAGRFEHCTLLLGDWMHHHTVRMNEDCDEAQALARAEAVARDKTLELEALLQKIEGRCQFELLPGSEVVMASPDYPAHRRQLEQLLEQCPDFACSARHFAASYVSRRDQPLEAFYAHSSAYLLDELALFASLSQQGYRVFIYPGAMAVFHEMSCGLHPQAPEPLHQLVSVELKFTSNAQHNRAASPTQEQGLYRSFAEWRLARAMEVPTLGQSAT</sequence>
<gene>
    <name evidence="4" type="ORF">QWI16_15635</name>
</gene>
<organism evidence="4 5">
    <name type="scientific">Gilvimarinus algae</name>
    <dbReference type="NCBI Taxonomy" id="3058037"/>
    <lineage>
        <taxon>Bacteria</taxon>
        <taxon>Pseudomonadati</taxon>
        <taxon>Pseudomonadota</taxon>
        <taxon>Gammaproteobacteria</taxon>
        <taxon>Cellvibrionales</taxon>
        <taxon>Cellvibrionaceae</taxon>
        <taxon>Gilvimarinus</taxon>
    </lineage>
</organism>
<accession>A0ABT8THQ5</accession>
<dbReference type="Gene3D" id="3.40.50.11710">
    <property type="entry name" value="Cyclodipeptide synthase"/>
    <property type="match status" value="1"/>
</dbReference>
<name>A0ABT8THQ5_9GAMM</name>
<reference evidence="4" key="1">
    <citation type="submission" date="2023-07" db="EMBL/GenBank/DDBJ databases">
        <title>Gilvimarinus algae sp. nov., isolated from the surface of Kelp.</title>
        <authorList>
            <person name="Sun Y.Y."/>
            <person name="Gong Y."/>
            <person name="Du Z.J."/>
        </authorList>
    </citation>
    <scope>NUCLEOTIDE SEQUENCE</scope>
    <source>
        <strain evidence="4">SDUM040014</strain>
    </source>
</reference>
<keyword evidence="5" id="KW-1185">Reference proteome</keyword>
<dbReference type="InterPro" id="IPR030903">
    <property type="entry name" value="CDPS"/>
</dbReference>
<proteinExistence type="inferred from homology"/>
<evidence type="ECO:0000256" key="1">
    <source>
        <dbReference type="ARBA" id="ARBA00006034"/>
    </source>
</evidence>
<dbReference type="EMBL" id="JAULRT010000062">
    <property type="protein sequence ID" value="MDO3383613.1"/>
    <property type="molecule type" value="Genomic_DNA"/>
</dbReference>
<protein>
    <recommendedName>
        <fullName evidence="3">Cyclodipeptide synthase</fullName>
    </recommendedName>
</protein>
<evidence type="ECO:0000313" key="5">
    <source>
        <dbReference type="Proteomes" id="UP001168380"/>
    </source>
</evidence>
<comment type="caution">
    <text evidence="4">The sequence shown here is derived from an EMBL/GenBank/DDBJ whole genome shotgun (WGS) entry which is preliminary data.</text>
</comment>
<dbReference type="InterPro" id="IPR038622">
    <property type="entry name" value="CDPS_sf"/>
</dbReference>
<dbReference type="RefSeq" id="WP_302714504.1">
    <property type="nucleotide sequence ID" value="NZ_JAULRT010000062.1"/>
</dbReference>
<keyword evidence="2" id="KW-0808">Transferase</keyword>
<dbReference type="Pfam" id="PF16715">
    <property type="entry name" value="CDPS"/>
    <property type="match status" value="1"/>
</dbReference>
<comment type="similarity">
    <text evidence="1">Belongs to the CDPS family.</text>
</comment>
<dbReference type="NCBIfam" id="TIGR04539">
    <property type="entry name" value="tRNA_cyclodipep"/>
    <property type="match status" value="1"/>
</dbReference>
<evidence type="ECO:0000256" key="3">
    <source>
        <dbReference type="ARBA" id="ARBA00030771"/>
    </source>
</evidence>
<dbReference type="Proteomes" id="UP001168380">
    <property type="component" value="Unassembled WGS sequence"/>
</dbReference>
<evidence type="ECO:0000313" key="4">
    <source>
        <dbReference type="EMBL" id="MDO3383613.1"/>
    </source>
</evidence>